<evidence type="ECO:0000313" key="15">
    <source>
        <dbReference type="Ensembl" id="ENSAOCP00000050716.1"/>
    </source>
</evidence>
<dbReference type="PANTHER" id="PTHR45970:SF3">
    <property type="entry name" value="HOMEOBOX PROTEIN HOX-A9"/>
    <property type="match status" value="1"/>
</dbReference>
<evidence type="ECO:0000313" key="16">
    <source>
        <dbReference type="Proteomes" id="UP001501940"/>
    </source>
</evidence>
<evidence type="ECO:0000256" key="8">
    <source>
        <dbReference type="ARBA" id="ARBA00023163"/>
    </source>
</evidence>
<dbReference type="Proteomes" id="UP001501940">
    <property type="component" value="Chromosome 16"/>
</dbReference>
<reference evidence="15" key="2">
    <citation type="submission" date="2025-08" db="UniProtKB">
        <authorList>
            <consortium name="Ensembl"/>
        </authorList>
    </citation>
    <scope>IDENTIFICATION</scope>
</reference>
<dbReference type="CDD" id="cd00086">
    <property type="entry name" value="homeodomain"/>
    <property type="match status" value="1"/>
</dbReference>
<feature type="compositionally biased region" description="Basic and acidic residues" evidence="13">
    <location>
        <begin position="171"/>
        <end position="182"/>
    </location>
</feature>
<evidence type="ECO:0000256" key="10">
    <source>
        <dbReference type="PIRNR" id="PIRNR037109"/>
    </source>
</evidence>
<evidence type="ECO:0000256" key="6">
    <source>
        <dbReference type="ARBA" id="ARBA00023125"/>
    </source>
</evidence>
<dbReference type="InterPro" id="IPR017970">
    <property type="entry name" value="Homeobox_CS"/>
</dbReference>
<keyword evidence="9 10" id="KW-0539">Nucleus</keyword>
<feature type="region of interest" description="Disordered" evidence="13">
    <location>
        <begin position="171"/>
        <end position="212"/>
    </location>
</feature>
<proteinExistence type="inferred from homology"/>
<dbReference type="InterPro" id="IPR006711">
    <property type="entry name" value="Hox9_activation_N"/>
</dbReference>
<dbReference type="KEGG" id="aoce:111563428"/>
<evidence type="ECO:0000256" key="9">
    <source>
        <dbReference type="ARBA" id="ARBA00023242"/>
    </source>
</evidence>
<dbReference type="InterPro" id="IPR009057">
    <property type="entry name" value="Homeodomain-like_sf"/>
</dbReference>
<dbReference type="GO" id="GO:0009952">
    <property type="term" value="P:anterior/posterior pattern specification"/>
    <property type="evidence" value="ECO:0007669"/>
    <property type="project" value="TreeGrafter"/>
</dbReference>
<evidence type="ECO:0000256" key="11">
    <source>
        <dbReference type="PROSITE-ProRule" id="PRU00108"/>
    </source>
</evidence>
<dbReference type="Pfam" id="PF04617">
    <property type="entry name" value="Hox9_act"/>
    <property type="match status" value="1"/>
</dbReference>
<dbReference type="GO" id="GO:0048704">
    <property type="term" value="P:embryonic skeletal system morphogenesis"/>
    <property type="evidence" value="ECO:0007669"/>
    <property type="project" value="TreeGrafter"/>
</dbReference>
<dbReference type="GO" id="GO:0000981">
    <property type="term" value="F:DNA-binding transcription factor activity, RNA polymerase II-specific"/>
    <property type="evidence" value="ECO:0007669"/>
    <property type="project" value="UniProtKB-UniRule"/>
</dbReference>
<feature type="region of interest" description="Disordered" evidence="13">
    <location>
        <begin position="129"/>
        <end position="159"/>
    </location>
</feature>
<feature type="domain" description="Homeobox" evidence="14">
    <location>
        <begin position="205"/>
        <end position="265"/>
    </location>
</feature>
<keyword evidence="5 10" id="KW-0805">Transcription regulation</keyword>
<evidence type="ECO:0000259" key="14">
    <source>
        <dbReference type="PROSITE" id="PS50071"/>
    </source>
</evidence>
<evidence type="ECO:0000256" key="13">
    <source>
        <dbReference type="SAM" id="MobiDB-lite"/>
    </source>
</evidence>
<sequence>MSLTNYYSVMGLQSDEPYAAPLLPPAGCSRPVRPLEAEEEEGTPGAHIQDFSHFSGKPGTLNGFSPWTGAASSSVPGLFHPLPYYHTDPLASGGSDGRFVRGWEGAAPAPESALSQVSAAYPAVCVPAQSEPSPGFDPVKPESSPLSHGSPGESGFSSPAEVVLERLGAAEEPKKEAEERNRAAAAAAPPQNESDNPSAGWIHARSGRKKRCPYTKQQTLELEKEFLYNMYLSRDRRLEVAGLLQLTERQVKIWFQNRRMKMKKLMIRERRTVHQ</sequence>
<keyword evidence="7 11" id="KW-0371">Homeobox</keyword>
<reference evidence="15" key="3">
    <citation type="submission" date="2025-09" db="UniProtKB">
        <authorList>
            <consortium name="Ensembl"/>
        </authorList>
    </citation>
    <scope>IDENTIFICATION</scope>
</reference>
<evidence type="ECO:0000256" key="7">
    <source>
        <dbReference type="ARBA" id="ARBA00023155"/>
    </source>
</evidence>
<keyword evidence="4 10" id="KW-0217">Developmental protein</keyword>
<dbReference type="GO" id="GO:0000978">
    <property type="term" value="F:RNA polymerase II cis-regulatory region sequence-specific DNA binding"/>
    <property type="evidence" value="ECO:0007669"/>
    <property type="project" value="TreeGrafter"/>
</dbReference>
<evidence type="ECO:0000256" key="4">
    <source>
        <dbReference type="ARBA" id="ARBA00022473"/>
    </source>
</evidence>
<dbReference type="AlphaFoldDB" id="A0AAQ5YFU1"/>
<dbReference type="InterPro" id="IPR020479">
    <property type="entry name" value="HD_metazoa"/>
</dbReference>
<dbReference type="PROSITE" id="PS00027">
    <property type="entry name" value="HOMEOBOX_1"/>
    <property type="match status" value="1"/>
</dbReference>
<dbReference type="RefSeq" id="XP_054874299.1">
    <property type="nucleotide sequence ID" value="XM_055018324.1"/>
</dbReference>
<dbReference type="SMART" id="SM00389">
    <property type="entry name" value="HOX"/>
    <property type="match status" value="1"/>
</dbReference>
<protein>
    <recommendedName>
        <fullName evidence="10">Homeobox protein</fullName>
    </recommendedName>
</protein>
<keyword evidence="8 10" id="KW-0804">Transcription</keyword>
<organism evidence="15 16">
    <name type="scientific">Amphiprion ocellaris</name>
    <name type="common">Clown anemonefish</name>
    <dbReference type="NCBI Taxonomy" id="80972"/>
    <lineage>
        <taxon>Eukaryota</taxon>
        <taxon>Metazoa</taxon>
        <taxon>Chordata</taxon>
        <taxon>Craniata</taxon>
        <taxon>Vertebrata</taxon>
        <taxon>Euteleostomi</taxon>
        <taxon>Actinopterygii</taxon>
        <taxon>Neopterygii</taxon>
        <taxon>Teleostei</taxon>
        <taxon>Neoteleostei</taxon>
        <taxon>Acanthomorphata</taxon>
        <taxon>Ovalentaria</taxon>
        <taxon>Pomacentridae</taxon>
        <taxon>Amphiprion</taxon>
    </lineage>
</organism>
<reference evidence="15 16" key="1">
    <citation type="submission" date="2022-01" db="EMBL/GenBank/DDBJ databases">
        <title>A chromosome-scale genome assembly of the false clownfish, Amphiprion ocellaris.</title>
        <authorList>
            <person name="Ryu T."/>
        </authorList>
    </citation>
    <scope>NUCLEOTIDE SEQUENCE [LARGE SCALE GENOMIC DNA]</scope>
</reference>
<evidence type="ECO:0000256" key="5">
    <source>
        <dbReference type="ARBA" id="ARBA00023015"/>
    </source>
</evidence>
<comment type="function">
    <text evidence="1 10">Sequence-specific transcription factor which is part of a developmental regulatory system that provides cells with specific positional identities on the anterior-posterior axis.</text>
</comment>
<dbReference type="GO" id="GO:0009954">
    <property type="term" value="P:proximal/distal pattern formation"/>
    <property type="evidence" value="ECO:0007669"/>
    <property type="project" value="TreeGrafter"/>
</dbReference>
<feature type="DNA-binding region" description="Homeobox" evidence="11">
    <location>
        <begin position="207"/>
        <end position="266"/>
    </location>
</feature>
<dbReference type="Pfam" id="PF00046">
    <property type="entry name" value="Homeodomain"/>
    <property type="match status" value="1"/>
</dbReference>
<dbReference type="GeneID" id="111563428"/>
<dbReference type="Gene3D" id="1.10.10.60">
    <property type="entry name" value="Homeodomain-like"/>
    <property type="match status" value="1"/>
</dbReference>
<dbReference type="InterPro" id="IPR017112">
    <property type="entry name" value="HXA9/HXB9/HXC9"/>
</dbReference>
<accession>A0AAQ5YFU1</accession>
<dbReference type="PANTHER" id="PTHR45970">
    <property type="entry name" value="AGAP004664-PA"/>
    <property type="match status" value="1"/>
</dbReference>
<comment type="similarity">
    <text evidence="3 10">Belongs to the Abd-B homeobox family.</text>
</comment>
<keyword evidence="6 10" id="KW-0238">DNA-binding</keyword>
<dbReference type="GeneTree" id="ENSGT00940000161503"/>
<evidence type="ECO:0000256" key="12">
    <source>
        <dbReference type="RuleBase" id="RU000682"/>
    </source>
</evidence>
<keyword evidence="16" id="KW-1185">Reference proteome</keyword>
<evidence type="ECO:0000256" key="2">
    <source>
        <dbReference type="ARBA" id="ARBA00004123"/>
    </source>
</evidence>
<dbReference type="GO" id="GO:0005634">
    <property type="term" value="C:nucleus"/>
    <property type="evidence" value="ECO:0007669"/>
    <property type="project" value="UniProtKB-SubCell"/>
</dbReference>
<evidence type="ECO:0000256" key="3">
    <source>
        <dbReference type="ARBA" id="ARBA00006317"/>
    </source>
</evidence>
<feature type="compositionally biased region" description="Low complexity" evidence="13">
    <location>
        <begin position="183"/>
        <end position="193"/>
    </location>
</feature>
<dbReference type="PIRSF" id="PIRSF037109">
    <property type="entry name" value="Homeobox_Hox9"/>
    <property type="match status" value="1"/>
</dbReference>
<comment type="subcellular location">
    <subcellularLocation>
        <location evidence="2 10 11 12">Nucleus</location>
    </subcellularLocation>
</comment>
<name>A0AAQ5YFU1_AMPOC</name>
<evidence type="ECO:0000256" key="1">
    <source>
        <dbReference type="ARBA" id="ARBA00003263"/>
    </source>
</evidence>
<dbReference type="Ensembl" id="ENSAOCT00000058170.1">
    <property type="protein sequence ID" value="ENSAOCP00000050716.1"/>
    <property type="gene ID" value="ENSAOCG00000027857.1"/>
</dbReference>
<dbReference type="InterPro" id="IPR001356">
    <property type="entry name" value="HD"/>
</dbReference>
<dbReference type="PRINTS" id="PR00024">
    <property type="entry name" value="HOMEOBOX"/>
</dbReference>
<dbReference type="PROSITE" id="PS50071">
    <property type="entry name" value="HOMEOBOX_2"/>
    <property type="match status" value="1"/>
</dbReference>
<dbReference type="SUPFAM" id="SSF46689">
    <property type="entry name" value="Homeodomain-like"/>
    <property type="match status" value="1"/>
</dbReference>